<dbReference type="AlphaFoldDB" id="A0A0F9S7Q4"/>
<dbReference type="EMBL" id="LAZR01002806">
    <property type="protein sequence ID" value="KKN25388.1"/>
    <property type="molecule type" value="Genomic_DNA"/>
</dbReference>
<sequence length="95" mass="10910">HVDREKALIMGLFPDCEIEKISSVGNAAGDGCRAALLNREKRKEADWVSRNVEYIELTVEKDFQNEFMEAMHLPHMTDEFTHLKGIVADEILHQK</sequence>
<reference evidence="2" key="1">
    <citation type="journal article" date="2015" name="Nature">
        <title>Complex archaea that bridge the gap between prokaryotes and eukaryotes.</title>
        <authorList>
            <person name="Spang A."/>
            <person name="Saw J.H."/>
            <person name="Jorgensen S.L."/>
            <person name="Zaremba-Niedzwiedzka K."/>
            <person name="Martijn J."/>
            <person name="Lind A.E."/>
            <person name="van Eijk R."/>
            <person name="Schleper C."/>
            <person name="Guy L."/>
            <person name="Ettema T.J."/>
        </authorList>
    </citation>
    <scope>NUCLEOTIDE SEQUENCE</scope>
</reference>
<gene>
    <name evidence="2" type="ORF">LCGC14_0885200</name>
</gene>
<organism evidence="2">
    <name type="scientific">marine sediment metagenome</name>
    <dbReference type="NCBI Taxonomy" id="412755"/>
    <lineage>
        <taxon>unclassified sequences</taxon>
        <taxon>metagenomes</taxon>
        <taxon>ecological metagenomes</taxon>
    </lineage>
</organism>
<accession>A0A0F9S7Q4</accession>
<proteinExistence type="predicted"/>
<feature type="domain" description="RACo C-terminal" evidence="1">
    <location>
        <begin position="1"/>
        <end position="82"/>
    </location>
</feature>
<dbReference type="InterPro" id="IPR027980">
    <property type="entry name" value="RACo_C"/>
</dbReference>
<feature type="non-terminal residue" evidence="2">
    <location>
        <position position="1"/>
    </location>
</feature>
<dbReference type="PANTHER" id="PTHR42895">
    <property type="entry name" value="IRON-SULFUR CLUSTER-BINDING PROTEIN-RELATED"/>
    <property type="match status" value="1"/>
</dbReference>
<dbReference type="Pfam" id="PF14574">
    <property type="entry name" value="RACo_C_ter"/>
    <property type="match status" value="1"/>
</dbReference>
<evidence type="ECO:0000313" key="2">
    <source>
        <dbReference type="EMBL" id="KKN25388.1"/>
    </source>
</evidence>
<protein>
    <recommendedName>
        <fullName evidence="1">RACo C-terminal domain-containing protein</fullName>
    </recommendedName>
</protein>
<evidence type="ECO:0000259" key="1">
    <source>
        <dbReference type="Pfam" id="PF14574"/>
    </source>
</evidence>
<dbReference type="PANTHER" id="PTHR42895:SF1">
    <property type="entry name" value="IRON-SULFUR CLUSTER PROTEIN"/>
    <property type="match status" value="1"/>
</dbReference>
<name>A0A0F9S7Q4_9ZZZZ</name>
<comment type="caution">
    <text evidence="2">The sequence shown here is derived from an EMBL/GenBank/DDBJ whole genome shotgun (WGS) entry which is preliminary data.</text>
</comment>
<dbReference type="InterPro" id="IPR052911">
    <property type="entry name" value="Corrinoid_activation_enz"/>
</dbReference>